<dbReference type="RefSeq" id="WP_248355332.1">
    <property type="nucleotide sequence ID" value="NZ_AP025591.1"/>
</dbReference>
<accession>A0ABM7X2P1</accession>
<organism evidence="2 3">
    <name type="scientific">Anaeromyxobacter oryzae</name>
    <dbReference type="NCBI Taxonomy" id="2918170"/>
    <lineage>
        <taxon>Bacteria</taxon>
        <taxon>Pseudomonadati</taxon>
        <taxon>Myxococcota</taxon>
        <taxon>Myxococcia</taxon>
        <taxon>Myxococcales</taxon>
        <taxon>Cystobacterineae</taxon>
        <taxon>Anaeromyxobacteraceae</taxon>
        <taxon>Anaeromyxobacter</taxon>
    </lineage>
</organism>
<dbReference type="InterPro" id="IPR003141">
    <property type="entry name" value="Pol/His_phosphatase_N"/>
</dbReference>
<keyword evidence="3" id="KW-1185">Reference proteome</keyword>
<sequence>MKRILLLALLLLAGAWVAFGLSVRRDRALRRDEAAALRSAAPADVRGAYHVHTTASDGRGSLAEVVRAAREAGLSFVVVTDHNVRDPERPEYVDGVLVVPATEASTRYGHVVALGTPRALTVAERDGDPLGAIRALGGAAVLAHPFHPRRPFTGWGAGPWRGFEIVSNDTSWGRVVADRSAGKVVAAALAFPWDPPRAVLALADDPADELARFDAEVAAARATGERRRPPRVLLCSADAHGYPSYRAAFEAFSMHVPVALRGDAAADAAAVTAALLDGSAACVFEGVAPAAAVALAPVPGGALALAVAAPDRTGAAYTLLRDGAPIGRFEPDVAGAGGTFRCPGPCPPGDYRAEVRRGGRAWIFTNPVTIE</sequence>
<dbReference type="SMART" id="SM00481">
    <property type="entry name" value="POLIIIAc"/>
    <property type="match status" value="1"/>
</dbReference>
<gene>
    <name evidence="2" type="ORF">AMOR_50480</name>
</gene>
<feature type="domain" description="Polymerase/histidinol phosphatase N-terminal" evidence="1">
    <location>
        <begin position="47"/>
        <end position="108"/>
    </location>
</feature>
<evidence type="ECO:0000313" key="2">
    <source>
        <dbReference type="EMBL" id="BDG06052.1"/>
    </source>
</evidence>
<dbReference type="InterPro" id="IPR052018">
    <property type="entry name" value="PHP_domain"/>
</dbReference>
<protein>
    <recommendedName>
        <fullName evidence="1">Polymerase/histidinol phosphatase N-terminal domain-containing protein</fullName>
    </recommendedName>
</protein>
<dbReference type="SUPFAM" id="SSF89550">
    <property type="entry name" value="PHP domain-like"/>
    <property type="match status" value="1"/>
</dbReference>
<proteinExistence type="predicted"/>
<dbReference type="PANTHER" id="PTHR42924:SF3">
    <property type="entry name" value="POLYMERASE_HISTIDINOL PHOSPHATASE N-TERMINAL DOMAIN-CONTAINING PROTEIN"/>
    <property type="match status" value="1"/>
</dbReference>
<dbReference type="InterPro" id="IPR016195">
    <property type="entry name" value="Pol/histidinol_Pase-like"/>
</dbReference>
<dbReference type="Gene3D" id="3.20.20.140">
    <property type="entry name" value="Metal-dependent hydrolases"/>
    <property type="match status" value="1"/>
</dbReference>
<evidence type="ECO:0000313" key="3">
    <source>
        <dbReference type="Proteomes" id="UP001162891"/>
    </source>
</evidence>
<evidence type="ECO:0000259" key="1">
    <source>
        <dbReference type="SMART" id="SM00481"/>
    </source>
</evidence>
<reference evidence="3" key="1">
    <citation type="journal article" date="2022" name="Int. J. Syst. Evol. Microbiol.">
        <title>Anaeromyxobacter oryzae sp. nov., Anaeromyxobacter diazotrophicus sp. nov. and Anaeromyxobacter paludicola sp. nov., isolated from paddy soils.</title>
        <authorList>
            <person name="Itoh H."/>
            <person name="Xu Z."/>
            <person name="Mise K."/>
            <person name="Masuda Y."/>
            <person name="Ushijima N."/>
            <person name="Hayakawa C."/>
            <person name="Shiratori Y."/>
            <person name="Senoo K."/>
        </authorList>
    </citation>
    <scope>NUCLEOTIDE SEQUENCE [LARGE SCALE GENOMIC DNA]</scope>
    <source>
        <strain evidence="3">Red232</strain>
    </source>
</reference>
<dbReference type="PANTHER" id="PTHR42924">
    <property type="entry name" value="EXONUCLEASE"/>
    <property type="match status" value="1"/>
</dbReference>
<dbReference type="EMBL" id="AP025591">
    <property type="protein sequence ID" value="BDG06052.1"/>
    <property type="molecule type" value="Genomic_DNA"/>
</dbReference>
<name>A0ABM7X2P1_9BACT</name>
<dbReference type="Proteomes" id="UP001162891">
    <property type="component" value="Chromosome"/>
</dbReference>